<dbReference type="EMBL" id="PEBX01000083">
    <property type="protein sequence ID" value="PTQ55687.1"/>
    <property type="molecule type" value="Genomic_DNA"/>
</dbReference>
<dbReference type="Proteomes" id="UP000244338">
    <property type="component" value="Unassembled WGS sequence"/>
</dbReference>
<organism evidence="1 2">
    <name type="scientific">Candidatus Carbonibacillus altaicus</name>
    <dbReference type="NCBI Taxonomy" id="2163959"/>
    <lineage>
        <taxon>Bacteria</taxon>
        <taxon>Bacillati</taxon>
        <taxon>Bacillota</taxon>
        <taxon>Bacilli</taxon>
        <taxon>Bacillales</taxon>
        <taxon>Candidatus Carbonibacillus</taxon>
    </lineage>
</organism>
<evidence type="ECO:0000313" key="2">
    <source>
        <dbReference type="Proteomes" id="UP000244338"/>
    </source>
</evidence>
<gene>
    <name evidence="1" type="ORF">BSOLF_1713</name>
</gene>
<protein>
    <submittedName>
        <fullName evidence="1">Uncharacterized protein</fullName>
    </submittedName>
</protein>
<proteinExistence type="predicted"/>
<accession>A0A2R6XZ22</accession>
<name>A0A2R6XZ22_9BACL</name>
<sequence>MQHVTKTDYTKAQIKILLSKVPRWSKRYDEGPMEGVLDIGVVEFDKTRAFKIWKMKGS</sequence>
<reference evidence="2" key="1">
    <citation type="journal article" date="2018" name="Sci. Rep.">
        <title>Lignite coal burning seam in the remote Altai Mountains harbors a hydrogen-driven thermophilic microbial community.</title>
        <authorList>
            <person name="Kadnikov V.V."/>
            <person name="Mardanov A.V."/>
            <person name="Ivasenko D.A."/>
            <person name="Antsiferov D.V."/>
            <person name="Beletsky A.V."/>
            <person name="Karnachuk O.V."/>
            <person name="Ravin N.V."/>
        </authorList>
    </citation>
    <scope>NUCLEOTIDE SEQUENCE [LARGE SCALE GENOMIC DNA]</scope>
</reference>
<evidence type="ECO:0000313" key="1">
    <source>
        <dbReference type="EMBL" id="PTQ55687.1"/>
    </source>
</evidence>
<comment type="caution">
    <text evidence="1">The sequence shown here is derived from an EMBL/GenBank/DDBJ whole genome shotgun (WGS) entry which is preliminary data.</text>
</comment>
<dbReference type="AlphaFoldDB" id="A0A2R6XZ22"/>